<dbReference type="InterPro" id="IPR010982">
    <property type="entry name" value="Lambda_DNA-bd_dom_sf"/>
</dbReference>
<dbReference type="AlphaFoldDB" id="A0A7H1BGI5"/>
<dbReference type="EMBL" id="CP061281">
    <property type="protein sequence ID" value="QNS07840.1"/>
    <property type="molecule type" value="Genomic_DNA"/>
</dbReference>
<protein>
    <submittedName>
        <fullName evidence="2">Helix-turn-helix transcriptional regulator</fullName>
    </submittedName>
</protein>
<proteinExistence type="predicted"/>
<feature type="domain" description="HTH cro/C1-type" evidence="1">
    <location>
        <begin position="31"/>
        <end position="86"/>
    </location>
</feature>
<evidence type="ECO:0000259" key="1">
    <source>
        <dbReference type="PROSITE" id="PS50943"/>
    </source>
</evidence>
<dbReference type="GO" id="GO:0003677">
    <property type="term" value="F:DNA binding"/>
    <property type="evidence" value="ECO:0007669"/>
    <property type="project" value="InterPro"/>
</dbReference>
<reference evidence="2 3" key="1">
    <citation type="submission" date="2020-09" db="EMBL/GenBank/DDBJ databases">
        <title>A novel species.</title>
        <authorList>
            <person name="Gao J."/>
        </authorList>
    </citation>
    <scope>NUCLEOTIDE SEQUENCE [LARGE SCALE GENOMIC DNA]</scope>
    <source>
        <strain evidence="2 3">CRXT-Y-14</strain>
    </source>
</reference>
<dbReference type="KEGG" id="sxn:IAG42_32365"/>
<dbReference type="Proteomes" id="UP000516428">
    <property type="component" value="Chromosome"/>
</dbReference>
<evidence type="ECO:0000313" key="2">
    <source>
        <dbReference type="EMBL" id="QNS07840.1"/>
    </source>
</evidence>
<sequence>MSIHESRRGSGAHRSAPEQEPLWRHVVGDVLRRRRRAQGRTLQDVADTAGISMPYLSEMERGRKEASSEMLAAVAGALGLGLVDVLALAQGELARAARRRRPVSVTSVTSVTGVSSVTSVASVAVRGAGGAASGRGTVCLAA</sequence>
<dbReference type="CDD" id="cd00093">
    <property type="entry name" value="HTH_XRE"/>
    <property type="match status" value="1"/>
</dbReference>
<dbReference type="InterPro" id="IPR001387">
    <property type="entry name" value="Cro/C1-type_HTH"/>
</dbReference>
<dbReference type="RefSeq" id="WP_188340501.1">
    <property type="nucleotide sequence ID" value="NZ_CP061281.1"/>
</dbReference>
<dbReference type="PROSITE" id="PS50943">
    <property type="entry name" value="HTH_CROC1"/>
    <property type="match status" value="1"/>
</dbReference>
<name>A0A7H1BGI5_9ACTN</name>
<gene>
    <name evidence="2" type="ORF">IAG42_32365</name>
</gene>
<dbReference type="Gene3D" id="1.10.260.40">
    <property type="entry name" value="lambda repressor-like DNA-binding domains"/>
    <property type="match status" value="1"/>
</dbReference>
<keyword evidence="3" id="KW-1185">Reference proteome</keyword>
<dbReference type="SMART" id="SM00530">
    <property type="entry name" value="HTH_XRE"/>
    <property type="match status" value="1"/>
</dbReference>
<dbReference type="SUPFAM" id="SSF47413">
    <property type="entry name" value="lambda repressor-like DNA-binding domains"/>
    <property type="match status" value="1"/>
</dbReference>
<evidence type="ECO:0000313" key="3">
    <source>
        <dbReference type="Proteomes" id="UP000516428"/>
    </source>
</evidence>
<organism evidence="2 3">
    <name type="scientific">Streptomyces xanthii</name>
    <dbReference type="NCBI Taxonomy" id="2768069"/>
    <lineage>
        <taxon>Bacteria</taxon>
        <taxon>Bacillati</taxon>
        <taxon>Actinomycetota</taxon>
        <taxon>Actinomycetes</taxon>
        <taxon>Kitasatosporales</taxon>
        <taxon>Streptomycetaceae</taxon>
        <taxon>Streptomyces</taxon>
    </lineage>
</organism>
<dbReference type="Pfam" id="PF01381">
    <property type="entry name" value="HTH_3"/>
    <property type="match status" value="1"/>
</dbReference>
<accession>A0A7H1BGI5</accession>